<evidence type="ECO:0000259" key="17">
    <source>
        <dbReference type="PROSITE" id="PS51371"/>
    </source>
</evidence>
<dbReference type="SMART" id="SM00091">
    <property type="entry name" value="PAS"/>
    <property type="match status" value="2"/>
</dbReference>
<dbReference type="FunFam" id="1.10.287.130:FF:000145">
    <property type="entry name" value="Sensory transduction histidine kinase"/>
    <property type="match status" value="1"/>
</dbReference>
<feature type="domain" description="Histidine kinase" evidence="13">
    <location>
        <begin position="807"/>
        <end position="1036"/>
    </location>
</feature>
<dbReference type="InterPro" id="IPR035965">
    <property type="entry name" value="PAS-like_dom_sf"/>
</dbReference>
<dbReference type="PROSITE" id="PS51371">
    <property type="entry name" value="CBS"/>
    <property type="match status" value="1"/>
</dbReference>
<dbReference type="SUPFAM" id="SSF54631">
    <property type="entry name" value="CBS-domain pair"/>
    <property type="match status" value="1"/>
</dbReference>
<keyword evidence="19" id="KW-1185">Reference proteome</keyword>
<evidence type="ECO:0000313" key="19">
    <source>
        <dbReference type="Proteomes" id="UP000625316"/>
    </source>
</evidence>
<dbReference type="PROSITE" id="PS50109">
    <property type="entry name" value="HIS_KIN"/>
    <property type="match status" value="1"/>
</dbReference>
<dbReference type="Gene3D" id="3.40.50.2300">
    <property type="match status" value="1"/>
</dbReference>
<dbReference type="PROSITE" id="PS50112">
    <property type="entry name" value="PAS"/>
    <property type="match status" value="2"/>
</dbReference>
<dbReference type="GO" id="GO:0000155">
    <property type="term" value="F:phosphorelay sensor kinase activity"/>
    <property type="evidence" value="ECO:0007669"/>
    <property type="project" value="InterPro"/>
</dbReference>
<protein>
    <recommendedName>
        <fullName evidence="8">Circadian input-output histidine kinase CikA</fullName>
        <ecNumber evidence="3">2.7.13.3</ecNumber>
    </recommendedName>
</protein>
<feature type="coiled-coil region" evidence="11">
    <location>
        <begin position="759"/>
        <end position="793"/>
    </location>
</feature>
<evidence type="ECO:0000256" key="2">
    <source>
        <dbReference type="ARBA" id="ARBA00006402"/>
    </source>
</evidence>
<reference evidence="18" key="1">
    <citation type="submission" date="2020-10" db="EMBL/GenBank/DDBJ databases">
        <authorList>
            <person name="Castelo-Branco R."/>
            <person name="Eusebio N."/>
            <person name="Adriana R."/>
            <person name="Vieira A."/>
            <person name="Brugerolle De Fraissinette N."/>
            <person name="Rezende De Castro R."/>
            <person name="Schneider M.P."/>
            <person name="Vasconcelos V."/>
            <person name="Leao P.N."/>
        </authorList>
    </citation>
    <scope>NUCLEOTIDE SEQUENCE</scope>
    <source>
        <strain evidence="18">LEGE 11480</strain>
    </source>
</reference>
<evidence type="ECO:0000256" key="10">
    <source>
        <dbReference type="PROSITE-ProRule" id="PRU00703"/>
    </source>
</evidence>
<dbReference type="Proteomes" id="UP000625316">
    <property type="component" value="Unassembled WGS sequence"/>
</dbReference>
<feature type="domain" description="Response regulatory" evidence="14">
    <location>
        <begin position="1066"/>
        <end position="1182"/>
    </location>
</feature>
<comment type="similarity">
    <text evidence="2">In the N-terminal section; belongs to the phytochrome family.</text>
</comment>
<dbReference type="PROSITE" id="PS50113">
    <property type="entry name" value="PAC"/>
    <property type="match status" value="2"/>
</dbReference>
<dbReference type="SMART" id="SM00086">
    <property type="entry name" value="PAC"/>
    <property type="match status" value="2"/>
</dbReference>
<dbReference type="EC" id="2.7.13.3" evidence="3"/>
<keyword evidence="11" id="KW-0175">Coiled coil</keyword>
<dbReference type="SUPFAM" id="SSF55874">
    <property type="entry name" value="ATPase domain of HSP90 chaperone/DNA topoisomerase II/histidine kinase"/>
    <property type="match status" value="1"/>
</dbReference>
<evidence type="ECO:0000259" key="15">
    <source>
        <dbReference type="PROSITE" id="PS50112"/>
    </source>
</evidence>
<dbReference type="SMART" id="SM00065">
    <property type="entry name" value="GAF"/>
    <property type="match status" value="2"/>
</dbReference>
<dbReference type="Pfam" id="PF00512">
    <property type="entry name" value="HisKA"/>
    <property type="match status" value="1"/>
</dbReference>
<dbReference type="Gene3D" id="1.10.287.130">
    <property type="match status" value="1"/>
</dbReference>
<dbReference type="SUPFAM" id="SSF52172">
    <property type="entry name" value="CheY-like"/>
    <property type="match status" value="1"/>
</dbReference>
<keyword evidence="4 9" id="KW-0597">Phosphoprotein</keyword>
<evidence type="ECO:0000256" key="9">
    <source>
        <dbReference type="PROSITE-ProRule" id="PRU00169"/>
    </source>
</evidence>
<dbReference type="InterPro" id="IPR005467">
    <property type="entry name" value="His_kinase_dom"/>
</dbReference>
<dbReference type="InterPro" id="IPR000014">
    <property type="entry name" value="PAS"/>
</dbReference>
<dbReference type="CDD" id="cd16922">
    <property type="entry name" value="HATPase_EvgS-ArcB-TorS-like"/>
    <property type="match status" value="1"/>
</dbReference>
<dbReference type="InterPro" id="IPR036097">
    <property type="entry name" value="HisK_dim/P_sf"/>
</dbReference>
<dbReference type="PRINTS" id="PR00344">
    <property type="entry name" value="BCTRLSENSOR"/>
</dbReference>
<dbReference type="PANTHER" id="PTHR43047">
    <property type="entry name" value="TWO-COMPONENT HISTIDINE PROTEIN KINASE"/>
    <property type="match status" value="1"/>
</dbReference>
<dbReference type="InterPro" id="IPR036890">
    <property type="entry name" value="HATPase_C_sf"/>
</dbReference>
<keyword evidence="6" id="KW-0418">Kinase</keyword>
<dbReference type="InterPro" id="IPR003594">
    <property type="entry name" value="HATPase_dom"/>
</dbReference>
<dbReference type="InterPro" id="IPR001610">
    <property type="entry name" value="PAC"/>
</dbReference>
<dbReference type="Pfam" id="PF08447">
    <property type="entry name" value="PAS_3"/>
    <property type="match status" value="1"/>
</dbReference>
<dbReference type="InterPro" id="IPR004358">
    <property type="entry name" value="Sig_transdc_His_kin-like_C"/>
</dbReference>
<feature type="domain" description="PAS" evidence="15">
    <location>
        <begin position="470"/>
        <end position="527"/>
    </location>
</feature>
<evidence type="ECO:0000313" key="18">
    <source>
        <dbReference type="EMBL" id="MBE9028832.1"/>
    </source>
</evidence>
<dbReference type="PANTHER" id="PTHR43047:SF63">
    <property type="entry name" value="HISTIDINE KINASE"/>
    <property type="match status" value="1"/>
</dbReference>
<feature type="domain" description="PAC" evidence="16">
    <location>
        <begin position="250"/>
        <end position="302"/>
    </location>
</feature>
<dbReference type="FunFam" id="3.30.565.10:FF:000010">
    <property type="entry name" value="Sensor histidine kinase RcsC"/>
    <property type="match status" value="1"/>
</dbReference>
<dbReference type="SMART" id="SM00388">
    <property type="entry name" value="HisKA"/>
    <property type="match status" value="1"/>
</dbReference>
<feature type="modified residue" description="4-aspartylphosphate" evidence="9">
    <location>
        <position position="1115"/>
    </location>
</feature>
<keyword evidence="5" id="KW-0808">Transferase</keyword>
<evidence type="ECO:0000259" key="14">
    <source>
        <dbReference type="PROSITE" id="PS50110"/>
    </source>
</evidence>
<gene>
    <name evidence="18" type="ORF">IQ266_03535</name>
</gene>
<dbReference type="SMART" id="SM00448">
    <property type="entry name" value="REC"/>
    <property type="match status" value="1"/>
</dbReference>
<dbReference type="SMART" id="SM00116">
    <property type="entry name" value="CBS"/>
    <property type="match status" value="2"/>
</dbReference>
<dbReference type="Gene3D" id="3.10.580.10">
    <property type="entry name" value="CBS-domain"/>
    <property type="match status" value="1"/>
</dbReference>
<dbReference type="Pfam" id="PF01590">
    <property type="entry name" value="GAF"/>
    <property type="match status" value="2"/>
</dbReference>
<dbReference type="CDD" id="cd00082">
    <property type="entry name" value="HisKA"/>
    <property type="match status" value="1"/>
</dbReference>
<name>A0A928Z2A6_9CYAN</name>
<dbReference type="InterPro" id="IPR003018">
    <property type="entry name" value="GAF"/>
</dbReference>
<evidence type="ECO:0000256" key="3">
    <source>
        <dbReference type="ARBA" id="ARBA00012438"/>
    </source>
</evidence>
<dbReference type="PROSITE" id="PS50046">
    <property type="entry name" value="PHYTOCHROME_2"/>
    <property type="match status" value="1"/>
</dbReference>
<dbReference type="Pfam" id="PF02518">
    <property type="entry name" value="HATPase_c"/>
    <property type="match status" value="1"/>
</dbReference>
<dbReference type="Pfam" id="PF00072">
    <property type="entry name" value="Response_reg"/>
    <property type="match status" value="1"/>
</dbReference>
<proteinExistence type="inferred from homology"/>
<dbReference type="SUPFAM" id="SSF55785">
    <property type="entry name" value="PYP-like sensor domain (PAS domain)"/>
    <property type="match status" value="2"/>
</dbReference>
<dbReference type="SMART" id="SM00387">
    <property type="entry name" value="HATPase_c"/>
    <property type="match status" value="1"/>
</dbReference>
<sequence>MTHPTPVELGRAIARNPLLVSPDAAVIDVIDQMHTIRAAGMQRQLGNTLDSIAVPVDATAVVVEHHLVIGLLTEQDILRLAAQQLDLTHLTMRTVMTHPVITLPEPALVDVSAVMQLLQQHQIHHLPLVDRQNRVTGLITYERLCQLAINQQLWQSQQQLQIQLDARIQAETSQQASEQRYADFLTVAPVGIFHTDTMGKCLYVNERWCEIAGLTLTEALGDGWLNGLHPADRALIGAEWNIAAQENQPFQLEYRFQRADACVTWVYGQAVAEYSPHGELLGYVGTITDITDRKQSEITLQNLVAGTAATTGQDFFPVLVEHIATAVDVSYVLVSELLDETLHVMAYWADGKLQPTFSFPLSGTPCEQVLQNAECYIDDCVQSQFPEDLDLVEMSAQSYLGVALYDLLGQPIGNLCILDKRPLRDVQRAKQILQVFAARAGVELERQRASIALKNRNKDLETAVQDRTKALKLTQSAVDLADDAIYMVRMDGSLSYVNQSACKMLGYSQDELLSLSVQDIDLYRPLDDFSEQWQSNCQERSWPPFETQHRAKDGTIHTVEVSVNYFEQDGQTYNIVFVRDICDRKEAAQKIQQQAEYERLLREISQRIRQSLDLQTIFDTACQEIRQVLQADRVGIFRLEPNSPVDTGEFVAEAVVESAVSLLSQSFSVDDLVSFDAPFDRQAPFWVETNLNWVQLPARLTQHLARWQIRANLVMPLLYKDELWGLLVVHQCYESRHWHQTEIDLTQQLANQLAIAIQQAELVQQLQQELSERQQTQQQLTERNQQLAQSNDELAYATRLKSEFLATMSHELRTPLNAVLGLAEALQDQIFGELNPKQIKALTTIERSGVHLLSLINDILDVAKIEAGRVKLQRSMVTVESVCRSSLAFIRQQALRKEIRLGLKLPPESIVLNVDERRISQALINLLSNAVKFTPEQGAIALEVTLPEVSPDHNVANSKFVEIAVSDTGIGIAPEYMPQLFKPFVQIDSALNRKYEGTGLGLALVKQLVELHGGAVRVSSEMDVGSRFTIELPYSKIVPQPDIATSRVRSSVIEPPCSRITKLQPRILLAEDNASNVSVIADYLSAAGCQLQIAHNGQIAIDLAQAETPDVILMDIQMPVVDGLEAMQKMRRDPNLVNVPIIALTALAMPGDRERCFMAGATDYLSKPVRLKQMVETIERYLA</sequence>
<dbReference type="InterPro" id="IPR013655">
    <property type="entry name" value="PAS_fold_3"/>
</dbReference>
<dbReference type="Pfam" id="PF13426">
    <property type="entry name" value="PAS_9"/>
    <property type="match status" value="1"/>
</dbReference>
<dbReference type="Gene3D" id="3.30.450.20">
    <property type="entry name" value="PAS domain"/>
    <property type="match status" value="2"/>
</dbReference>
<evidence type="ECO:0000259" key="12">
    <source>
        <dbReference type="PROSITE" id="PS50046"/>
    </source>
</evidence>
<evidence type="ECO:0000256" key="4">
    <source>
        <dbReference type="ARBA" id="ARBA00022553"/>
    </source>
</evidence>
<comment type="catalytic activity">
    <reaction evidence="1">
        <text>ATP + protein L-histidine = ADP + protein N-phospho-L-histidine.</text>
        <dbReference type="EC" id="2.7.13.3"/>
    </reaction>
</comment>
<dbReference type="PROSITE" id="PS50110">
    <property type="entry name" value="RESPONSE_REGULATORY"/>
    <property type="match status" value="1"/>
</dbReference>
<feature type="domain" description="PAS" evidence="15">
    <location>
        <begin position="177"/>
        <end position="247"/>
    </location>
</feature>
<evidence type="ECO:0000256" key="8">
    <source>
        <dbReference type="ARBA" id="ARBA00074306"/>
    </source>
</evidence>
<dbReference type="GO" id="GO:0009927">
    <property type="term" value="F:histidine phosphotransfer kinase activity"/>
    <property type="evidence" value="ECO:0007669"/>
    <property type="project" value="TreeGrafter"/>
</dbReference>
<dbReference type="SUPFAM" id="SSF55781">
    <property type="entry name" value="GAF domain-like"/>
    <property type="match status" value="2"/>
</dbReference>
<accession>A0A928Z2A6</accession>
<dbReference type="InterPro" id="IPR046342">
    <property type="entry name" value="CBS_dom_sf"/>
</dbReference>
<feature type="domain" description="PAC" evidence="16">
    <location>
        <begin position="543"/>
        <end position="593"/>
    </location>
</feature>
<dbReference type="Pfam" id="PF00571">
    <property type="entry name" value="CBS"/>
    <property type="match status" value="1"/>
</dbReference>
<keyword evidence="10" id="KW-0129">CBS domain</keyword>
<dbReference type="Gene3D" id="3.30.450.40">
    <property type="match status" value="3"/>
</dbReference>
<evidence type="ECO:0000259" key="16">
    <source>
        <dbReference type="PROSITE" id="PS50113"/>
    </source>
</evidence>
<dbReference type="InterPro" id="IPR011006">
    <property type="entry name" value="CheY-like_superfamily"/>
</dbReference>
<dbReference type="InterPro" id="IPR003661">
    <property type="entry name" value="HisK_dim/P_dom"/>
</dbReference>
<organism evidence="18 19">
    <name type="scientific">Romeriopsis navalis LEGE 11480</name>
    <dbReference type="NCBI Taxonomy" id="2777977"/>
    <lineage>
        <taxon>Bacteria</taxon>
        <taxon>Bacillati</taxon>
        <taxon>Cyanobacteriota</taxon>
        <taxon>Cyanophyceae</taxon>
        <taxon>Leptolyngbyales</taxon>
        <taxon>Leptolyngbyaceae</taxon>
        <taxon>Romeriopsis</taxon>
        <taxon>Romeriopsis navalis</taxon>
    </lineage>
</organism>
<feature type="domain" description="CBS" evidence="17">
    <location>
        <begin position="96"/>
        <end position="156"/>
    </location>
</feature>
<evidence type="ECO:0000256" key="11">
    <source>
        <dbReference type="SAM" id="Coils"/>
    </source>
</evidence>
<dbReference type="InterPro" id="IPR000644">
    <property type="entry name" value="CBS_dom"/>
</dbReference>
<dbReference type="InterPro" id="IPR016132">
    <property type="entry name" value="Phyto_chromo_attachment"/>
</dbReference>
<dbReference type="CDD" id="cd17546">
    <property type="entry name" value="REC_hyHK_CKI1_RcsC-like"/>
    <property type="match status" value="1"/>
</dbReference>
<dbReference type="SUPFAM" id="SSF47384">
    <property type="entry name" value="Homodimeric domain of signal transducing histidine kinase"/>
    <property type="match status" value="1"/>
</dbReference>
<evidence type="ECO:0000256" key="6">
    <source>
        <dbReference type="ARBA" id="ARBA00022777"/>
    </source>
</evidence>
<dbReference type="CDD" id="cd00130">
    <property type="entry name" value="PAS"/>
    <property type="match status" value="2"/>
</dbReference>
<dbReference type="AlphaFoldDB" id="A0A928Z2A6"/>
<dbReference type="Gene3D" id="3.30.565.10">
    <property type="entry name" value="Histidine kinase-like ATPase, C-terminal domain"/>
    <property type="match status" value="1"/>
</dbReference>
<dbReference type="InterPro" id="IPR029016">
    <property type="entry name" value="GAF-like_dom_sf"/>
</dbReference>
<comment type="caution">
    <text evidence="18">The sequence shown here is derived from an EMBL/GenBank/DDBJ whole genome shotgun (WGS) entry which is preliminary data.</text>
</comment>
<evidence type="ECO:0000259" key="13">
    <source>
        <dbReference type="PROSITE" id="PS50109"/>
    </source>
</evidence>
<evidence type="ECO:0000256" key="7">
    <source>
        <dbReference type="ARBA" id="ARBA00023012"/>
    </source>
</evidence>
<dbReference type="InterPro" id="IPR000700">
    <property type="entry name" value="PAS-assoc_C"/>
</dbReference>
<dbReference type="NCBIfam" id="TIGR00229">
    <property type="entry name" value="sensory_box"/>
    <property type="match status" value="2"/>
</dbReference>
<dbReference type="RefSeq" id="WP_264323655.1">
    <property type="nucleotide sequence ID" value="NZ_JADEXQ010000007.1"/>
</dbReference>
<keyword evidence="7" id="KW-0902">Two-component regulatory system</keyword>
<evidence type="ECO:0000256" key="1">
    <source>
        <dbReference type="ARBA" id="ARBA00000085"/>
    </source>
</evidence>
<dbReference type="GO" id="GO:0005886">
    <property type="term" value="C:plasma membrane"/>
    <property type="evidence" value="ECO:0007669"/>
    <property type="project" value="TreeGrafter"/>
</dbReference>
<feature type="domain" description="Phytochrome chromophore attachment site" evidence="12">
    <location>
        <begin position="613"/>
        <end position="752"/>
    </location>
</feature>
<dbReference type="EMBL" id="JADEXQ010000007">
    <property type="protein sequence ID" value="MBE9028832.1"/>
    <property type="molecule type" value="Genomic_DNA"/>
</dbReference>
<dbReference type="InterPro" id="IPR001789">
    <property type="entry name" value="Sig_transdc_resp-reg_receiver"/>
</dbReference>
<evidence type="ECO:0000256" key="5">
    <source>
        <dbReference type="ARBA" id="ARBA00022679"/>
    </source>
</evidence>